<feature type="region of interest" description="Disordered" evidence="1">
    <location>
        <begin position="19"/>
        <end position="51"/>
    </location>
</feature>
<name>A0A930YD14_9ACTN</name>
<dbReference type="Proteomes" id="UP000640489">
    <property type="component" value="Unassembled WGS sequence"/>
</dbReference>
<comment type="caution">
    <text evidence="3">The sequence shown here is derived from an EMBL/GenBank/DDBJ whole genome shotgun (WGS) entry which is preliminary data.</text>
</comment>
<organism evidence="3 4">
    <name type="scientific">Nocardioides islandensis</name>
    <dbReference type="NCBI Taxonomy" id="433663"/>
    <lineage>
        <taxon>Bacteria</taxon>
        <taxon>Bacillati</taxon>
        <taxon>Actinomycetota</taxon>
        <taxon>Actinomycetes</taxon>
        <taxon>Propionibacteriales</taxon>
        <taxon>Nocardioidaceae</taxon>
        <taxon>Nocardioides</taxon>
    </lineage>
</organism>
<feature type="transmembrane region" description="Helical" evidence="2">
    <location>
        <begin position="71"/>
        <end position="91"/>
    </location>
</feature>
<evidence type="ECO:0000313" key="4">
    <source>
        <dbReference type="Proteomes" id="UP000640489"/>
    </source>
</evidence>
<evidence type="ECO:0000256" key="2">
    <source>
        <dbReference type="SAM" id="Phobius"/>
    </source>
</evidence>
<evidence type="ECO:0000313" key="3">
    <source>
        <dbReference type="EMBL" id="MBF4762283.1"/>
    </source>
</evidence>
<proteinExistence type="predicted"/>
<keyword evidence="2" id="KW-0812">Transmembrane</keyword>
<keyword evidence="2" id="KW-1133">Transmembrane helix</keyword>
<feature type="transmembrane region" description="Helical" evidence="2">
    <location>
        <begin position="203"/>
        <end position="224"/>
    </location>
</feature>
<keyword evidence="2" id="KW-0472">Membrane</keyword>
<protein>
    <submittedName>
        <fullName evidence="3">Uncharacterized protein</fullName>
    </submittedName>
</protein>
<feature type="transmembrane region" description="Helical" evidence="2">
    <location>
        <begin position="279"/>
        <end position="298"/>
    </location>
</feature>
<feature type="transmembrane region" description="Helical" evidence="2">
    <location>
        <begin position="245"/>
        <end position="267"/>
    </location>
</feature>
<keyword evidence="4" id="KW-1185">Reference proteome</keyword>
<accession>A0A930YD14</accession>
<dbReference type="RefSeq" id="WP_194705414.1">
    <property type="nucleotide sequence ID" value="NZ_JADKPN010000001.1"/>
</dbReference>
<dbReference type="AlphaFoldDB" id="A0A930YD14"/>
<reference evidence="3" key="1">
    <citation type="submission" date="2020-11" db="EMBL/GenBank/DDBJ databases">
        <title>Nocardioides sp. nov., isolated from Soil of Cynanchum wilfordii Hemsley rhizosphere.</title>
        <authorList>
            <person name="Lee J.-S."/>
            <person name="Suh M.K."/>
            <person name="Kim J.-S."/>
        </authorList>
    </citation>
    <scope>NUCLEOTIDE SEQUENCE</scope>
    <source>
        <strain evidence="3">KCTC 19275</strain>
    </source>
</reference>
<evidence type="ECO:0000256" key="1">
    <source>
        <dbReference type="SAM" id="MobiDB-lite"/>
    </source>
</evidence>
<sequence length="838" mass="89666">MRAERCCATSAAACSPCWSPTSSVRPSAPRWASGRPGSARGEPPTPFGGYRSPSTASFGGLMKRILGSRDLQIVVLVATFLVLVVLVLGGLSTANEPSTAVPDPALAPHAVAACTDADAVDRPTRVADEIVADEHDADRYDVARMIYEAVLAESPGNACAGRGLAVLDDLEASAEKPSSAPGSWPEQIETAWKSFTKHYVSPAATPLAAAGGVLALLLVVSRLLTGTVVGPDVKDPGERSRRASWWIGGAYLVLSAVAVTVVFGLLVDLVSVQYRDVVVVGWVVLWGAVAAFGVWIVAGARGTALAVQVEVVDASGSVDTTQTKRLIAALTQLGSTQPRGLTSTGASDLTKLPEDALTEVPTGGVAKAVFALLRLVRPLPPWRLTVAVREGSAGTVTMTRNGRAVDDAVLVVPEIVFASEKEKKSDDDEQPATGVAPGDRLALAAASHALVVLSKRHRTLRPGLAGATRWRALAMLTMALATGQASDRRELLRQAVAAGPRYALARLAQVIDEETKTREQWLASAKDLERLHTEFGLLGPEGYEAFRVRLYYNLAVAWFNVSRFDTDELQTALHWEKSRAAEESLRRAVAHIDQGDDAKLQAFVDGIRPLVQFVTADVGAHRPGSPLGVARIRADYPLPTAHSAQELYAEACLYGGLDDLTGIDVALTSLAAAVEADPTLKETAREDASFRYFRGSGLDVERRRKFKSLVGDEAPKDYLELPLFEPHAQELKKLGFTDIRDILNATPVELVAATGVHRTVAAGWVRVARLGKSAPWKTTEGDDLAWLALFLDAEVDSPEAFFERRSDPAAFLAKLQEGAASTKLVVVQDETVDKWWTR</sequence>
<gene>
    <name evidence="3" type="ORF">ISU07_04020</name>
</gene>
<dbReference type="EMBL" id="JADKPN010000001">
    <property type="protein sequence ID" value="MBF4762283.1"/>
    <property type="molecule type" value="Genomic_DNA"/>
</dbReference>